<dbReference type="SUPFAM" id="SSF50370">
    <property type="entry name" value="Ricin B-like lectins"/>
    <property type="match status" value="1"/>
</dbReference>
<reference evidence="1 2" key="1">
    <citation type="submission" date="2012-08" db="EMBL/GenBank/DDBJ databases">
        <title>Oryza genome evolution.</title>
        <authorList>
            <person name="Wing R.A."/>
        </authorList>
    </citation>
    <scope>NUCLEOTIDE SEQUENCE</scope>
</reference>
<dbReference type="PANTHER" id="PTHR31257:SF24">
    <property type="entry name" value="OS12G0184300 PROTEIN"/>
    <property type="match status" value="1"/>
</dbReference>
<dbReference type="PANTHER" id="PTHR31257">
    <property type="entry name" value="RICIN B-LIKE LECTIN EULS3"/>
    <property type="match status" value="1"/>
</dbReference>
<dbReference type="Proteomes" id="UP000032180">
    <property type="component" value="Chromosome 12"/>
</dbReference>
<evidence type="ECO:0000313" key="1">
    <source>
        <dbReference type="EnsemblPlants" id="LPERR12G04670.1"/>
    </source>
</evidence>
<name>A0A0D9XXJ7_9ORYZ</name>
<accession>A0A0D9XXJ7</accession>
<dbReference type="Gramene" id="LPERR12G04670.1">
    <property type="protein sequence ID" value="LPERR12G04670.1"/>
    <property type="gene ID" value="LPERR12G04670"/>
</dbReference>
<dbReference type="STRING" id="77586.A0A0D9XXJ7"/>
<reference evidence="1" key="3">
    <citation type="submission" date="2015-04" db="UniProtKB">
        <authorList>
            <consortium name="EnsemblPlants"/>
        </authorList>
    </citation>
    <scope>IDENTIFICATION</scope>
</reference>
<dbReference type="InterPro" id="IPR040249">
    <property type="entry name" value="Ricin_B-like_lectin_EULS3-like"/>
</dbReference>
<dbReference type="InterPro" id="IPR035992">
    <property type="entry name" value="Ricin_B-like_lectins"/>
</dbReference>
<dbReference type="EnsemblPlants" id="LPERR12G04670.1">
    <property type="protein sequence ID" value="LPERR12G04670.1"/>
    <property type="gene ID" value="LPERR12G04670"/>
</dbReference>
<keyword evidence="2" id="KW-1185">Reference proteome</keyword>
<dbReference type="HOGENOM" id="CLU_1087259_0_0_1"/>
<sequence>MQGARQPMRIYCRADTNLNMAARGNRVLLVPANLNDESQHWFHECDAVGRLTDEEEQPAFALVNRTTGHAIVSWENGPGEARVAPYNAHVAVEVSMLWSLGDPLAGGFREIRMLKNINYTLNGFGGDVLEGTVIGIYNSEPNSPNAQWIQDYDCVGRVTDDQGRRAFALVNVGTQQAVFPSRHGELEMAPFGDCVKITMLWSLGVQLADGYNEVRVLRDISVSLNGFGRYIREGTVVGIHGSEAHKDNAVWKFDPI</sequence>
<protein>
    <submittedName>
        <fullName evidence="1">Uncharacterized protein</fullName>
    </submittedName>
</protein>
<evidence type="ECO:0000313" key="2">
    <source>
        <dbReference type="Proteomes" id="UP000032180"/>
    </source>
</evidence>
<proteinExistence type="predicted"/>
<dbReference type="eggNOG" id="ENOG502R3G3">
    <property type="taxonomic scope" value="Eukaryota"/>
</dbReference>
<organism evidence="1 2">
    <name type="scientific">Leersia perrieri</name>
    <dbReference type="NCBI Taxonomy" id="77586"/>
    <lineage>
        <taxon>Eukaryota</taxon>
        <taxon>Viridiplantae</taxon>
        <taxon>Streptophyta</taxon>
        <taxon>Embryophyta</taxon>
        <taxon>Tracheophyta</taxon>
        <taxon>Spermatophyta</taxon>
        <taxon>Magnoliopsida</taxon>
        <taxon>Liliopsida</taxon>
        <taxon>Poales</taxon>
        <taxon>Poaceae</taxon>
        <taxon>BOP clade</taxon>
        <taxon>Oryzoideae</taxon>
        <taxon>Oryzeae</taxon>
        <taxon>Oryzinae</taxon>
        <taxon>Leersia</taxon>
    </lineage>
</organism>
<reference evidence="2" key="2">
    <citation type="submission" date="2013-12" db="EMBL/GenBank/DDBJ databases">
        <authorList>
            <person name="Yu Y."/>
            <person name="Lee S."/>
            <person name="de Baynast K."/>
            <person name="Wissotski M."/>
            <person name="Liu L."/>
            <person name="Talag J."/>
            <person name="Goicoechea J."/>
            <person name="Angelova A."/>
            <person name="Jetty R."/>
            <person name="Kudrna D."/>
            <person name="Golser W."/>
            <person name="Rivera L."/>
            <person name="Zhang J."/>
            <person name="Wing R."/>
        </authorList>
    </citation>
    <scope>NUCLEOTIDE SEQUENCE</scope>
</reference>
<dbReference type="AlphaFoldDB" id="A0A0D9XXJ7"/>